<dbReference type="PIRSF" id="PIRSF001767">
    <property type="entry name" value="Cdc6"/>
    <property type="match status" value="1"/>
</dbReference>
<dbReference type="InterPro" id="IPR003593">
    <property type="entry name" value="AAA+_ATPase"/>
</dbReference>
<feature type="domain" description="Cdc6 C-terminal" evidence="10">
    <location>
        <begin position="545"/>
        <end position="624"/>
    </location>
</feature>
<dbReference type="GO" id="GO:0005634">
    <property type="term" value="C:nucleus"/>
    <property type="evidence" value="ECO:0007669"/>
    <property type="project" value="UniProtKB-SubCell"/>
</dbReference>
<dbReference type="EMBL" id="JARGDH010000003">
    <property type="protein sequence ID" value="KAL0273883.1"/>
    <property type="molecule type" value="Genomic_DNA"/>
</dbReference>
<feature type="compositionally biased region" description="Basic residues" evidence="8">
    <location>
        <begin position="17"/>
        <end position="29"/>
    </location>
</feature>
<accession>A0AAW2HWA4</accession>
<keyword evidence="5 7" id="KW-0539">Nucleus</keyword>
<comment type="similarity">
    <text evidence="2 7">Belongs to the CDC6/cdc18 family.</text>
</comment>
<protein>
    <recommendedName>
        <fullName evidence="7">Cell division control protein</fullName>
    </recommendedName>
</protein>
<dbReference type="Pfam" id="PF22606">
    <property type="entry name" value="Cdc6-ORC-like_ATPase_lid"/>
    <property type="match status" value="1"/>
</dbReference>
<dbReference type="Gene3D" id="1.10.8.60">
    <property type="match status" value="1"/>
</dbReference>
<feature type="region of interest" description="Disordered" evidence="8">
    <location>
        <begin position="54"/>
        <end position="142"/>
    </location>
</feature>
<dbReference type="Pfam" id="PF09079">
    <property type="entry name" value="WHD_Cdc6"/>
    <property type="match status" value="1"/>
</dbReference>
<dbReference type="InterPro" id="IPR049945">
    <property type="entry name" value="AAA_22"/>
</dbReference>
<dbReference type="SMART" id="SM00382">
    <property type="entry name" value="AAA"/>
    <property type="match status" value="1"/>
</dbReference>
<dbReference type="GO" id="GO:0051301">
    <property type="term" value="P:cell division"/>
    <property type="evidence" value="ECO:0007669"/>
    <property type="project" value="UniProtKB-UniRule"/>
</dbReference>
<evidence type="ECO:0000256" key="7">
    <source>
        <dbReference type="PIRNR" id="PIRNR001767"/>
    </source>
</evidence>
<feature type="region of interest" description="Disordered" evidence="8">
    <location>
        <begin position="470"/>
        <end position="507"/>
    </location>
</feature>
<gene>
    <name evidence="11" type="ORF">PYX00_006458</name>
</gene>
<keyword evidence="6" id="KW-0131">Cell cycle</keyword>
<dbReference type="FunFam" id="3.40.50.300:FF:000547">
    <property type="entry name" value="Cell division control protein"/>
    <property type="match status" value="1"/>
</dbReference>
<dbReference type="AlphaFoldDB" id="A0AAW2HWA4"/>
<evidence type="ECO:0000259" key="9">
    <source>
        <dbReference type="SMART" id="SM00382"/>
    </source>
</evidence>
<evidence type="ECO:0000256" key="8">
    <source>
        <dbReference type="SAM" id="MobiDB-lite"/>
    </source>
</evidence>
<proteinExistence type="inferred from homology"/>
<reference evidence="11" key="1">
    <citation type="journal article" date="2024" name="Gigascience">
        <title>Chromosome-level genome of the poultry shaft louse Menopon gallinae provides insight into the host-switching and adaptive evolution of parasitic lice.</title>
        <authorList>
            <person name="Xu Y."/>
            <person name="Ma L."/>
            <person name="Liu S."/>
            <person name="Liang Y."/>
            <person name="Liu Q."/>
            <person name="He Z."/>
            <person name="Tian L."/>
            <person name="Duan Y."/>
            <person name="Cai W."/>
            <person name="Li H."/>
            <person name="Song F."/>
        </authorList>
    </citation>
    <scope>NUCLEOTIDE SEQUENCE</scope>
    <source>
        <strain evidence="11">Cailab_2023a</strain>
    </source>
</reference>
<name>A0AAW2HWA4_9NEOP</name>
<evidence type="ECO:0000256" key="2">
    <source>
        <dbReference type="ARBA" id="ARBA00006184"/>
    </source>
</evidence>
<dbReference type="SUPFAM" id="SSF46785">
    <property type="entry name" value="Winged helix' DNA-binding domain"/>
    <property type="match status" value="1"/>
</dbReference>
<evidence type="ECO:0000256" key="4">
    <source>
        <dbReference type="ARBA" id="ARBA00022705"/>
    </source>
</evidence>
<dbReference type="Pfam" id="PF13401">
    <property type="entry name" value="AAA_22"/>
    <property type="match status" value="1"/>
</dbReference>
<keyword evidence="4" id="KW-0235">DNA replication</keyword>
<dbReference type="PANTHER" id="PTHR10763:SF26">
    <property type="entry name" value="CELL DIVISION CONTROL PROTEIN 6 HOMOLOG"/>
    <property type="match status" value="1"/>
</dbReference>
<dbReference type="CDD" id="cd00009">
    <property type="entry name" value="AAA"/>
    <property type="match status" value="1"/>
</dbReference>
<dbReference type="InterPro" id="IPR054425">
    <property type="entry name" value="Cdc6_ORC1-like_ATPase_lid"/>
</dbReference>
<dbReference type="GO" id="GO:0033314">
    <property type="term" value="P:mitotic DNA replication checkpoint signaling"/>
    <property type="evidence" value="ECO:0007669"/>
    <property type="project" value="TreeGrafter"/>
</dbReference>
<organism evidence="11">
    <name type="scientific">Menopon gallinae</name>
    <name type="common">poultry shaft louse</name>
    <dbReference type="NCBI Taxonomy" id="328185"/>
    <lineage>
        <taxon>Eukaryota</taxon>
        <taxon>Metazoa</taxon>
        <taxon>Ecdysozoa</taxon>
        <taxon>Arthropoda</taxon>
        <taxon>Hexapoda</taxon>
        <taxon>Insecta</taxon>
        <taxon>Pterygota</taxon>
        <taxon>Neoptera</taxon>
        <taxon>Paraneoptera</taxon>
        <taxon>Psocodea</taxon>
        <taxon>Troctomorpha</taxon>
        <taxon>Phthiraptera</taxon>
        <taxon>Amblycera</taxon>
        <taxon>Menoponidae</taxon>
        <taxon>Menopon</taxon>
    </lineage>
</organism>
<dbReference type="InterPro" id="IPR016314">
    <property type="entry name" value="Cdc6/18"/>
</dbReference>
<dbReference type="SMART" id="SM01074">
    <property type="entry name" value="Cdc6_C"/>
    <property type="match status" value="1"/>
</dbReference>
<dbReference type="GO" id="GO:0016887">
    <property type="term" value="F:ATP hydrolysis activity"/>
    <property type="evidence" value="ECO:0007669"/>
    <property type="project" value="InterPro"/>
</dbReference>
<evidence type="ECO:0000256" key="3">
    <source>
        <dbReference type="ARBA" id="ARBA00022618"/>
    </source>
</evidence>
<feature type="region of interest" description="Disordered" evidence="8">
    <location>
        <begin position="424"/>
        <end position="453"/>
    </location>
</feature>
<evidence type="ECO:0000313" key="11">
    <source>
        <dbReference type="EMBL" id="KAL0273883.1"/>
    </source>
</evidence>
<dbReference type="InterPro" id="IPR036390">
    <property type="entry name" value="WH_DNA-bd_sf"/>
</dbReference>
<feature type="compositionally biased region" description="Low complexity" evidence="8">
    <location>
        <begin position="114"/>
        <end position="129"/>
    </location>
</feature>
<dbReference type="GO" id="GO:0006270">
    <property type="term" value="P:DNA replication initiation"/>
    <property type="evidence" value="ECO:0007669"/>
    <property type="project" value="UniProtKB-UniRule"/>
</dbReference>
<evidence type="ECO:0000256" key="1">
    <source>
        <dbReference type="ARBA" id="ARBA00004123"/>
    </source>
</evidence>
<dbReference type="InterPro" id="IPR050311">
    <property type="entry name" value="ORC1/CDC6"/>
</dbReference>
<dbReference type="InterPro" id="IPR027417">
    <property type="entry name" value="P-loop_NTPase"/>
</dbReference>
<comment type="function">
    <text evidence="7">Involved in the initiation of DNA replication. Also participates in checkpoint controls that ensure DNA replication is completed before mitosis is initiated.</text>
</comment>
<comment type="subcellular location">
    <subcellularLocation>
        <location evidence="1 7">Nucleus</location>
    </subcellularLocation>
</comment>
<dbReference type="GO" id="GO:0003688">
    <property type="term" value="F:DNA replication origin binding"/>
    <property type="evidence" value="ECO:0007669"/>
    <property type="project" value="TreeGrafter"/>
</dbReference>
<feature type="compositionally biased region" description="Low complexity" evidence="8">
    <location>
        <begin position="54"/>
        <end position="64"/>
    </location>
</feature>
<feature type="region of interest" description="Disordered" evidence="8">
    <location>
        <begin position="1"/>
        <end position="40"/>
    </location>
</feature>
<dbReference type="CDD" id="cd08768">
    <property type="entry name" value="Cdc6_C"/>
    <property type="match status" value="1"/>
</dbReference>
<keyword evidence="3" id="KW-0132">Cell division</keyword>
<dbReference type="Gene3D" id="1.10.10.10">
    <property type="entry name" value="Winged helix-like DNA-binding domain superfamily/Winged helix DNA-binding domain"/>
    <property type="match status" value="1"/>
</dbReference>
<comment type="caution">
    <text evidence="11">The sequence shown here is derived from an EMBL/GenBank/DDBJ whole genome shotgun (WGS) entry which is preliminary data.</text>
</comment>
<dbReference type="InterPro" id="IPR015163">
    <property type="entry name" value="Cdc6_C"/>
</dbReference>
<feature type="compositionally biased region" description="Polar residues" evidence="8">
    <location>
        <begin position="92"/>
        <end position="106"/>
    </location>
</feature>
<evidence type="ECO:0000256" key="5">
    <source>
        <dbReference type="ARBA" id="ARBA00023242"/>
    </source>
</evidence>
<dbReference type="InterPro" id="IPR036388">
    <property type="entry name" value="WH-like_DNA-bd_sf"/>
</dbReference>
<sequence>MKSAVRQTKIPFTERKLRPRTKCVTPKKVHSSDEENSPLKYKLVVSSESKIILRRSSTCSPTKKSTPKRGAKKAEKEDEDCPTPSKRKYVKTNESTPEKNISTPSTMLGRLQLSSTKKSTNNTSPNVKKGFTPKQLFSSTNGSASSARKALYSSSNTLPGREEEVNRLFSLLEKHLEEQSCGSIYIAGLPGTGKTASIEHVIQSEKIKKGYNIVKINCTSFSSSVSIYKRICTELKVKTAGKVDKDPLVLIEKYLLRKHKMILLILDEIDQLETRTQSVLYKIFEWPSWSKARLVLIGIANAVDLTDRILPRLCAKVELKPTLLHFSPYSKDQIKEILSHRLAEAGADNIFTPSAIELISAKVAGMSGDVRRALDLGRRVVEISEEAKGAKAESADKSLAKKIDPKAINASVLTDFLKMNDCRRSPRKLNTTPVKISGSESKHGNENSGRAPFLSPKHLFADEGEGEDGVLREIDPNRSVQNWSPGKVASGRRESPRKHPSRGQNEFSVDSKDVLSVVKNIYGSSKSLKSVGEDSSFPLHQKILICTFLLISKKGKAKDLNVGKLHQVYTKICTKRGITPVDLSGFLFLCRQVEMTGIMQIGKGPGKLAKVSLQWDEAEVTDALKDLNLLSSILDDVSCL</sequence>
<dbReference type="PANTHER" id="PTHR10763">
    <property type="entry name" value="CELL DIVISION CONTROL PROTEIN 6-RELATED"/>
    <property type="match status" value="1"/>
</dbReference>
<dbReference type="Gene3D" id="3.40.50.300">
    <property type="entry name" value="P-loop containing nucleotide triphosphate hydrolases"/>
    <property type="match status" value="1"/>
</dbReference>
<feature type="domain" description="AAA+ ATPase" evidence="9">
    <location>
        <begin position="180"/>
        <end position="323"/>
    </location>
</feature>
<evidence type="ECO:0000259" key="10">
    <source>
        <dbReference type="SMART" id="SM01074"/>
    </source>
</evidence>
<evidence type="ECO:0000256" key="6">
    <source>
        <dbReference type="ARBA" id="ARBA00023306"/>
    </source>
</evidence>
<dbReference type="SUPFAM" id="SSF52540">
    <property type="entry name" value="P-loop containing nucleoside triphosphate hydrolases"/>
    <property type="match status" value="1"/>
</dbReference>